<keyword evidence="4" id="KW-0344">Guanine-nucleotide releasing factor</keyword>
<dbReference type="AlphaFoldDB" id="A0AB34KYE2"/>
<comment type="similarity">
    <text evidence="2">Belongs to the synembryn family.</text>
</comment>
<evidence type="ECO:0000313" key="7">
    <source>
        <dbReference type="EMBL" id="KAL1589813.1"/>
    </source>
</evidence>
<dbReference type="InterPro" id="IPR008376">
    <property type="entry name" value="Chaperone_Ric-8_A/B"/>
</dbReference>
<evidence type="ECO:0000256" key="6">
    <source>
        <dbReference type="SAM" id="MobiDB-lite"/>
    </source>
</evidence>
<dbReference type="GO" id="GO:0005938">
    <property type="term" value="C:cell cortex"/>
    <property type="evidence" value="ECO:0007669"/>
    <property type="project" value="UniProtKB-SubCell"/>
</dbReference>
<proteinExistence type="inferred from homology"/>
<evidence type="ECO:0000256" key="4">
    <source>
        <dbReference type="ARBA" id="ARBA00022658"/>
    </source>
</evidence>
<dbReference type="PRINTS" id="PR01802">
    <property type="entry name" value="SYNEMBRYN"/>
</dbReference>
<reference evidence="7 8" key="1">
    <citation type="journal article" date="2020" name="Microbiol. Resour. Announc.">
        <title>Draft Genome Sequence of a Cladosporium Species Isolated from the Mesophotic Ascidian Didemnum maculosum.</title>
        <authorList>
            <person name="Gioti A."/>
            <person name="Siaperas R."/>
            <person name="Nikolaivits E."/>
            <person name="Le Goff G."/>
            <person name="Ouazzani J."/>
            <person name="Kotoulas G."/>
            <person name="Topakas E."/>
        </authorList>
    </citation>
    <scope>NUCLEOTIDE SEQUENCE [LARGE SCALE GENOMIC DNA]</scope>
    <source>
        <strain evidence="7 8">TM138-S3</strain>
    </source>
</reference>
<dbReference type="InterPro" id="IPR019318">
    <property type="entry name" value="Gua_nucleotide_exch_fac_Ric8"/>
</dbReference>
<comment type="caution">
    <text evidence="7">The sequence shown here is derived from an EMBL/GenBank/DDBJ whole genome shotgun (WGS) entry which is preliminary data.</text>
</comment>
<organism evidence="7 8">
    <name type="scientific">Cladosporium halotolerans</name>
    <dbReference type="NCBI Taxonomy" id="1052096"/>
    <lineage>
        <taxon>Eukaryota</taxon>
        <taxon>Fungi</taxon>
        <taxon>Dikarya</taxon>
        <taxon>Ascomycota</taxon>
        <taxon>Pezizomycotina</taxon>
        <taxon>Dothideomycetes</taxon>
        <taxon>Dothideomycetidae</taxon>
        <taxon>Cladosporiales</taxon>
        <taxon>Cladosporiaceae</taxon>
        <taxon>Cladosporium</taxon>
    </lineage>
</organism>
<evidence type="ECO:0000256" key="3">
    <source>
        <dbReference type="ARBA" id="ARBA00022490"/>
    </source>
</evidence>
<dbReference type="SUPFAM" id="SSF48371">
    <property type="entry name" value="ARM repeat"/>
    <property type="match status" value="1"/>
</dbReference>
<name>A0AB34KYE2_9PEZI</name>
<evidence type="ECO:0000256" key="2">
    <source>
        <dbReference type="ARBA" id="ARBA00009049"/>
    </source>
</evidence>
<dbReference type="Proteomes" id="UP000803884">
    <property type="component" value="Unassembled WGS sequence"/>
</dbReference>
<dbReference type="GO" id="GO:0007186">
    <property type="term" value="P:G protein-coupled receptor signaling pathway"/>
    <property type="evidence" value="ECO:0007669"/>
    <property type="project" value="TreeGrafter"/>
</dbReference>
<keyword evidence="5" id="KW-0143">Chaperone</keyword>
<comment type="subcellular location">
    <subcellularLocation>
        <location evidence="1">Cytoplasm</location>
        <location evidence="1">Cell cortex</location>
    </subcellularLocation>
</comment>
<gene>
    <name evidence="7" type="ORF">WHR41_01576</name>
</gene>
<sequence length="449" mass="48727">MASFSGAGDGLERLLDQLKEDLKTPNLSSKEQSDLLAKVKVYGRDPRTAGPIFKPENITTLCRYGLDKESGPTSHEALRCLANALLLNEPSRQIVVDQGFAAKAAERLKSDSIDDEFLACRILFLLTYNTNIDFNAIATEHQLADSLNKRIAQHSTAFSDPGHNKPQSSLMEDMALTEALKLIFNLTAHYPNLIPTFTPSIEPLTTILLHHPLPSPPLQPPISALINALLNLDLASATDHLPLTTHLTHLLSLTLQTTPAPSPDLDPTITLLRRLHTLAPPSSPTQTHLRTTLLPSPADRAQPLGKGTNLPARLLQLASAPHLPTLRENVAALLFELSGSDPDAFVRNVGYGNAAGFLASHNISVPPSASNAGGGSEEGLEDVNPVTGQRWSAEEAGRGGEGPEMTEEEKEREAERLFVLFERLRATGVVDVENPVKRARDEGRFEEVE</sequence>
<dbReference type="Pfam" id="PF10165">
    <property type="entry name" value="Ric8"/>
    <property type="match status" value="1"/>
</dbReference>
<dbReference type="RefSeq" id="XP_069232918.1">
    <property type="nucleotide sequence ID" value="XM_069370182.1"/>
</dbReference>
<feature type="region of interest" description="Disordered" evidence="6">
    <location>
        <begin position="389"/>
        <end position="412"/>
    </location>
</feature>
<accession>A0AB34KYE2</accession>
<dbReference type="GO" id="GO:0001965">
    <property type="term" value="F:G-protein alpha-subunit binding"/>
    <property type="evidence" value="ECO:0007669"/>
    <property type="project" value="TreeGrafter"/>
</dbReference>
<dbReference type="GO" id="GO:0005085">
    <property type="term" value="F:guanyl-nucleotide exchange factor activity"/>
    <property type="evidence" value="ECO:0007669"/>
    <property type="project" value="UniProtKB-KW"/>
</dbReference>
<evidence type="ECO:0000256" key="5">
    <source>
        <dbReference type="ARBA" id="ARBA00023186"/>
    </source>
</evidence>
<dbReference type="GeneID" id="96003020"/>
<dbReference type="InterPro" id="IPR016024">
    <property type="entry name" value="ARM-type_fold"/>
</dbReference>
<dbReference type="PANTHER" id="PTHR12425:SF5">
    <property type="entry name" value="SYNEMBRYN"/>
    <property type="match status" value="1"/>
</dbReference>
<dbReference type="EMBL" id="JAAQHG020000004">
    <property type="protein sequence ID" value="KAL1589813.1"/>
    <property type="molecule type" value="Genomic_DNA"/>
</dbReference>
<dbReference type="PANTHER" id="PTHR12425">
    <property type="entry name" value="SYNEMBRYN"/>
    <property type="match status" value="1"/>
</dbReference>
<keyword evidence="8" id="KW-1185">Reference proteome</keyword>
<evidence type="ECO:0000313" key="8">
    <source>
        <dbReference type="Proteomes" id="UP000803884"/>
    </source>
</evidence>
<evidence type="ECO:0000256" key="1">
    <source>
        <dbReference type="ARBA" id="ARBA00004544"/>
    </source>
</evidence>
<keyword evidence="3" id="KW-0963">Cytoplasm</keyword>
<protein>
    <submittedName>
        <fullName evidence="7">Uncharacterized protein</fullName>
    </submittedName>
</protein>